<feature type="transmembrane region" description="Helical" evidence="7">
    <location>
        <begin position="17"/>
        <end position="34"/>
    </location>
</feature>
<organism evidence="8 9">
    <name type="scientific">Shewanella frigidimarina (strain NCIMB 400)</name>
    <dbReference type="NCBI Taxonomy" id="318167"/>
    <lineage>
        <taxon>Bacteria</taxon>
        <taxon>Pseudomonadati</taxon>
        <taxon>Pseudomonadota</taxon>
        <taxon>Gammaproteobacteria</taxon>
        <taxon>Alteromonadales</taxon>
        <taxon>Shewanellaceae</taxon>
        <taxon>Shewanella</taxon>
    </lineage>
</organism>
<evidence type="ECO:0000256" key="5">
    <source>
        <dbReference type="ARBA" id="ARBA00022989"/>
    </source>
</evidence>
<dbReference type="Proteomes" id="UP000000684">
    <property type="component" value="Chromosome"/>
</dbReference>
<sequence length="173" mass="19286" precursor="true">MSLTLTQHTFQRGETRLSSVLLLLLILAISWLLWSGLYKPLVMSLGALSCLLSVYLAHRMGFFRHHTNLLRLMPRLPGYWLWLLREIIISSLDVAKLILKPSMPISPTVVVLEAEAKTDVGQVILGNSITLSPGTVTLDLHEGKILIHCLTSESAKELQKGEANRRVAALEPR</sequence>
<dbReference type="eggNOG" id="COG1863">
    <property type="taxonomic scope" value="Bacteria"/>
</dbReference>
<evidence type="ECO:0000256" key="7">
    <source>
        <dbReference type="SAM" id="Phobius"/>
    </source>
</evidence>
<dbReference type="GeneID" id="41837652"/>
<feature type="transmembrane region" description="Helical" evidence="7">
    <location>
        <begin position="40"/>
        <end position="58"/>
    </location>
</feature>
<reference evidence="8 9" key="1">
    <citation type="submission" date="2006-08" db="EMBL/GenBank/DDBJ databases">
        <title>Complete sequence of Shewanella frigidimarina NCIMB 400.</title>
        <authorList>
            <consortium name="US DOE Joint Genome Institute"/>
            <person name="Copeland A."/>
            <person name="Lucas S."/>
            <person name="Lapidus A."/>
            <person name="Barry K."/>
            <person name="Detter J.C."/>
            <person name="Glavina del Rio T."/>
            <person name="Hammon N."/>
            <person name="Israni S."/>
            <person name="Dalin E."/>
            <person name="Tice H."/>
            <person name="Pitluck S."/>
            <person name="Fredrickson J.K."/>
            <person name="Kolker E."/>
            <person name="McCuel L.A."/>
            <person name="DiChristina T."/>
            <person name="Nealson K.H."/>
            <person name="Newman D."/>
            <person name="Tiedje J.M."/>
            <person name="Zhou J."/>
            <person name="Romine M.F."/>
            <person name="Culley D.E."/>
            <person name="Serres M."/>
            <person name="Chertkov O."/>
            <person name="Brettin T."/>
            <person name="Bruce D."/>
            <person name="Han C."/>
            <person name="Tapia R."/>
            <person name="Gilna P."/>
            <person name="Schmutz J."/>
            <person name="Larimer F."/>
            <person name="Land M."/>
            <person name="Hauser L."/>
            <person name="Kyrpides N."/>
            <person name="Mikhailova N."/>
            <person name="Richardson P."/>
        </authorList>
    </citation>
    <scope>NUCLEOTIDE SEQUENCE [LARGE SCALE GENOMIC DNA]</scope>
    <source>
        <strain evidence="8 9">NCIMB 400</strain>
    </source>
</reference>
<dbReference type="PIRSF" id="PIRSF019239">
    <property type="entry name" value="MrpE"/>
    <property type="match status" value="1"/>
</dbReference>
<name>Q081D8_SHEFN</name>
<proteinExistence type="inferred from homology"/>
<dbReference type="GO" id="GO:0005886">
    <property type="term" value="C:plasma membrane"/>
    <property type="evidence" value="ECO:0007669"/>
    <property type="project" value="UniProtKB-SubCell"/>
</dbReference>
<accession>Q081D8</accession>
<evidence type="ECO:0000256" key="2">
    <source>
        <dbReference type="ARBA" id="ARBA00006228"/>
    </source>
</evidence>
<keyword evidence="6 7" id="KW-0472">Membrane</keyword>
<dbReference type="PANTHER" id="PTHR34584">
    <property type="entry name" value="NA(+)/H(+) ANTIPORTER SUBUNIT E1"/>
    <property type="match status" value="1"/>
</dbReference>
<dbReference type="PANTHER" id="PTHR34584:SF1">
    <property type="entry name" value="NA(+)_H(+) ANTIPORTER SUBUNIT E1"/>
    <property type="match status" value="1"/>
</dbReference>
<dbReference type="KEGG" id="sfr:Sfri_2281"/>
<protein>
    <submittedName>
        <fullName evidence="8">Cation antiporter</fullName>
    </submittedName>
</protein>
<keyword evidence="4 7" id="KW-0812">Transmembrane</keyword>
<evidence type="ECO:0000313" key="8">
    <source>
        <dbReference type="EMBL" id="ABI72127.1"/>
    </source>
</evidence>
<dbReference type="InterPro" id="IPR002758">
    <property type="entry name" value="Cation_antiport_E"/>
</dbReference>
<keyword evidence="9" id="KW-1185">Reference proteome</keyword>
<comment type="similarity">
    <text evidence="2">Belongs to the CPA3 antiporters (TC 2.A.63) subunit E family.</text>
</comment>
<dbReference type="Pfam" id="PF01899">
    <property type="entry name" value="MNHE"/>
    <property type="match status" value="1"/>
</dbReference>
<evidence type="ECO:0000256" key="4">
    <source>
        <dbReference type="ARBA" id="ARBA00022692"/>
    </source>
</evidence>
<dbReference type="STRING" id="318167.Sfri_2281"/>
<evidence type="ECO:0000256" key="6">
    <source>
        <dbReference type="ARBA" id="ARBA00023136"/>
    </source>
</evidence>
<evidence type="ECO:0000256" key="3">
    <source>
        <dbReference type="ARBA" id="ARBA00022475"/>
    </source>
</evidence>
<evidence type="ECO:0000256" key="1">
    <source>
        <dbReference type="ARBA" id="ARBA00004651"/>
    </source>
</evidence>
<dbReference type="AlphaFoldDB" id="Q081D8"/>
<dbReference type="RefSeq" id="WP_011637736.1">
    <property type="nucleotide sequence ID" value="NC_008345.1"/>
</dbReference>
<dbReference type="EMBL" id="CP000447">
    <property type="protein sequence ID" value="ABI72127.1"/>
    <property type="molecule type" value="Genomic_DNA"/>
</dbReference>
<dbReference type="HOGENOM" id="CLU_086615_2_0_6"/>
<keyword evidence="5 7" id="KW-1133">Transmembrane helix</keyword>
<evidence type="ECO:0000313" key="9">
    <source>
        <dbReference type="Proteomes" id="UP000000684"/>
    </source>
</evidence>
<keyword evidence="3" id="KW-1003">Cell membrane</keyword>
<comment type="subcellular location">
    <subcellularLocation>
        <location evidence="1">Cell membrane</location>
        <topology evidence="1">Multi-pass membrane protein</topology>
    </subcellularLocation>
</comment>
<dbReference type="GO" id="GO:0008324">
    <property type="term" value="F:monoatomic cation transmembrane transporter activity"/>
    <property type="evidence" value="ECO:0007669"/>
    <property type="project" value="InterPro"/>
</dbReference>
<gene>
    <name evidence="8" type="ordered locus">Sfri_2281</name>
</gene>